<dbReference type="InterPro" id="IPR033403">
    <property type="entry name" value="DUF5110"/>
</dbReference>
<dbReference type="InterPro" id="IPR048395">
    <property type="entry name" value="Glyco_hydro_31_C"/>
</dbReference>
<proteinExistence type="inferred from homology"/>
<dbReference type="Pfam" id="PF13802">
    <property type="entry name" value="Gal_mutarotas_2"/>
    <property type="match status" value="1"/>
</dbReference>
<feature type="domain" description="PA14" evidence="4">
    <location>
        <begin position="229"/>
        <end position="369"/>
    </location>
</feature>
<keyword evidence="2" id="KW-0326">Glycosidase</keyword>
<feature type="chain" id="PRO_5015521860" evidence="3">
    <location>
        <begin position="25"/>
        <end position="950"/>
    </location>
</feature>
<dbReference type="EMBL" id="PQVG01000008">
    <property type="protein sequence ID" value="POY37662.1"/>
    <property type="molecule type" value="Genomic_DNA"/>
</dbReference>
<dbReference type="Gene3D" id="2.60.120.380">
    <property type="match status" value="1"/>
</dbReference>
<dbReference type="Gene3D" id="2.60.40.1760">
    <property type="entry name" value="glycosyl hydrolase (family 31)"/>
    <property type="match status" value="1"/>
</dbReference>
<comment type="similarity">
    <text evidence="1 2">Belongs to the glycosyl hydrolase 31 family.</text>
</comment>
<feature type="signal peptide" evidence="3">
    <location>
        <begin position="1"/>
        <end position="24"/>
    </location>
</feature>
<dbReference type="PANTHER" id="PTHR43863:SF2">
    <property type="entry name" value="MALTASE-GLUCOAMYLASE"/>
    <property type="match status" value="1"/>
</dbReference>
<dbReference type="InterPro" id="IPR000322">
    <property type="entry name" value="Glyco_hydro_31_TIM"/>
</dbReference>
<dbReference type="InterPro" id="IPR013780">
    <property type="entry name" value="Glyco_hydro_b"/>
</dbReference>
<organism evidence="5 6">
    <name type="scientific">Flavobacterium alvei</name>
    <dbReference type="NCBI Taxonomy" id="2080416"/>
    <lineage>
        <taxon>Bacteria</taxon>
        <taxon>Pseudomonadati</taxon>
        <taxon>Bacteroidota</taxon>
        <taxon>Flavobacteriia</taxon>
        <taxon>Flavobacteriales</taxon>
        <taxon>Flavobacteriaceae</taxon>
        <taxon>Flavobacterium</taxon>
    </lineage>
</organism>
<keyword evidence="3" id="KW-0732">Signal</keyword>
<dbReference type="Gene3D" id="2.60.40.1180">
    <property type="entry name" value="Golgi alpha-mannosidase II"/>
    <property type="match status" value="2"/>
</dbReference>
<dbReference type="InterPro" id="IPR051816">
    <property type="entry name" value="Glycosyl_Hydrolase_31"/>
</dbReference>
<dbReference type="InterPro" id="IPR017853">
    <property type="entry name" value="GH"/>
</dbReference>
<dbReference type="SUPFAM" id="SSF74650">
    <property type="entry name" value="Galactose mutarotase-like"/>
    <property type="match status" value="1"/>
</dbReference>
<dbReference type="CDD" id="cd06591">
    <property type="entry name" value="GH31_xylosidase_XylS"/>
    <property type="match status" value="1"/>
</dbReference>
<dbReference type="SMART" id="SM00758">
    <property type="entry name" value="PA14"/>
    <property type="match status" value="1"/>
</dbReference>
<dbReference type="Pfam" id="PF17137">
    <property type="entry name" value="DUF5110"/>
    <property type="match status" value="1"/>
</dbReference>
<evidence type="ECO:0000259" key="4">
    <source>
        <dbReference type="PROSITE" id="PS51820"/>
    </source>
</evidence>
<dbReference type="SUPFAM" id="SSF56988">
    <property type="entry name" value="Anthrax protective antigen"/>
    <property type="match status" value="1"/>
</dbReference>
<evidence type="ECO:0000256" key="2">
    <source>
        <dbReference type="RuleBase" id="RU361185"/>
    </source>
</evidence>
<dbReference type="GO" id="GO:0004553">
    <property type="term" value="F:hydrolase activity, hydrolyzing O-glycosyl compounds"/>
    <property type="evidence" value="ECO:0007669"/>
    <property type="project" value="InterPro"/>
</dbReference>
<reference evidence="5 6" key="1">
    <citation type="submission" date="2018-01" db="EMBL/GenBank/DDBJ databases">
        <authorList>
            <person name="Gaut B.S."/>
            <person name="Morton B.R."/>
            <person name="Clegg M.T."/>
            <person name="Duvall M.R."/>
        </authorList>
    </citation>
    <scope>NUCLEOTIDE SEQUENCE [LARGE SCALE GENOMIC DNA]</scope>
    <source>
        <strain evidence="5 6">HR-AY</strain>
    </source>
</reference>
<evidence type="ECO:0000256" key="1">
    <source>
        <dbReference type="ARBA" id="ARBA00007806"/>
    </source>
</evidence>
<gene>
    <name evidence="5" type="ORF">C3L50_13900</name>
</gene>
<dbReference type="AlphaFoldDB" id="A0A2S5A5Q6"/>
<dbReference type="SUPFAM" id="SSF51445">
    <property type="entry name" value="(Trans)glycosidases"/>
    <property type="match status" value="1"/>
</dbReference>
<protein>
    <submittedName>
        <fullName evidence="5">Alpha-xylosidase</fullName>
    </submittedName>
</protein>
<dbReference type="Pfam" id="PF21365">
    <property type="entry name" value="Glyco_hydro_31_3rd"/>
    <property type="match status" value="1"/>
</dbReference>
<dbReference type="PANTHER" id="PTHR43863">
    <property type="entry name" value="HYDROLASE, PUTATIVE (AFU_ORTHOLOGUE AFUA_1G03140)-RELATED"/>
    <property type="match status" value="1"/>
</dbReference>
<dbReference type="Pfam" id="PF07691">
    <property type="entry name" value="PA14"/>
    <property type="match status" value="1"/>
</dbReference>
<evidence type="ECO:0000256" key="3">
    <source>
        <dbReference type="SAM" id="SignalP"/>
    </source>
</evidence>
<dbReference type="CDD" id="cd14752">
    <property type="entry name" value="GH31_N"/>
    <property type="match status" value="1"/>
</dbReference>
<evidence type="ECO:0000313" key="6">
    <source>
        <dbReference type="Proteomes" id="UP000237310"/>
    </source>
</evidence>
<accession>A0A2S5A5Q6</accession>
<dbReference type="Proteomes" id="UP000237310">
    <property type="component" value="Unassembled WGS sequence"/>
</dbReference>
<evidence type="ECO:0000313" key="5">
    <source>
        <dbReference type="EMBL" id="POY37662.1"/>
    </source>
</evidence>
<dbReference type="InterPro" id="IPR025887">
    <property type="entry name" value="Glyco_hydro_31_N_dom"/>
</dbReference>
<dbReference type="Gene3D" id="3.20.20.80">
    <property type="entry name" value="Glycosidases"/>
    <property type="match status" value="1"/>
</dbReference>
<dbReference type="InterPro" id="IPR037524">
    <property type="entry name" value="PA14/GLEYA"/>
</dbReference>
<dbReference type="GO" id="GO:0030246">
    <property type="term" value="F:carbohydrate binding"/>
    <property type="evidence" value="ECO:0007669"/>
    <property type="project" value="InterPro"/>
</dbReference>
<dbReference type="PROSITE" id="PS51820">
    <property type="entry name" value="PA14"/>
    <property type="match status" value="1"/>
</dbReference>
<dbReference type="OrthoDB" id="176168at2"/>
<dbReference type="InterPro" id="IPR011013">
    <property type="entry name" value="Gal_mutarotase_sf_dom"/>
</dbReference>
<name>A0A2S5A5Q6_9FLAO</name>
<dbReference type="InterPro" id="IPR011658">
    <property type="entry name" value="PA14_dom"/>
</dbReference>
<dbReference type="GO" id="GO:0005975">
    <property type="term" value="P:carbohydrate metabolic process"/>
    <property type="evidence" value="ECO:0007669"/>
    <property type="project" value="InterPro"/>
</dbReference>
<dbReference type="SUPFAM" id="SSF51011">
    <property type="entry name" value="Glycosyl hydrolase domain"/>
    <property type="match status" value="1"/>
</dbReference>
<dbReference type="Pfam" id="PF01055">
    <property type="entry name" value="Glyco_hydro_31_2nd"/>
    <property type="match status" value="1"/>
</dbReference>
<keyword evidence="2" id="KW-0378">Hydrolase</keyword>
<keyword evidence="6" id="KW-1185">Reference proteome</keyword>
<sequence length="950" mass="109249">MQMKKLKPQFLFLFIILPFFQVSAQENVTKLSDGIEIKIKKPQQNDAAVLRIQVVSNAILHITASPTTTFDTTKSLMLLDLKPNSTPFEVINSNDTATLSTKNLKATVSIETGEIVFKDRAGKTLLQETKGGGKTITGTTLDGKQSYIVKQSFTSETDEALYGLGQHQNGAFNYKGTKVLLSQYNTEVAIPFLVSSKNYGILWDNNSLTKSIDTQNYDKISTLRLYSATGDKGWLTATYTDKKDPKKVLTRPESYIDYSYIPSLKQLPEGIKLENTLVKWEGSFESDFSGEHQFNLWLSGYTNVYIDDKLVAARWRQGWNATNELIRINLEKGVKHKLKIEWDPLGNESFISFTWSKPKTEAQKNEFAFESEAGQKIDYFFVSGKNIDEVISGYRTLTGKATMMPKWSMGFWQSRERYNTQDEILTTVAEFRKRKIGLDNIVLDWRYWREGQWGSQEFDPARFPDPKGMMKTLHEKYNTNLMISVWAKFYEDTQNYKDLDAKGYILKRNVAENRKDWLGFNNAIYDPYNPDARKEFWKLINKNIYSTGIDAWWMDASEPDIHSNMPPEVRKEMIGNTFLGAAEINYNAFSLMNAKGIYEGQRSVDPNKRIFMLTRSGFAGLQRYAAATWSGDIGSRWEDLKNQIPAGLNFSMSGLPYWTTDIGGFSVETRYEKATGETLEEWRELNARWYQYGVFCPLFRAHGQFPYREIFNIAPEDHPAYKSILNTNRLRYRLMPYIYSLMGQIYQNDYTMMRGLPMDFSSDKKVLNIADQFMFGPAILVNPVTEYKKRSRELYLPNTNGWYNFYTSEFLEGGQSITAKADYDEIPLYVKEGSILPCGPNIEYTSQKSSEPFTIYVYTGKDANFSLYEDENTNYNYEKGKFSNIEFQYNEASKTLTIADRKGSFDGMLKNRVFNIVFIGKNKNATFQLTSNANEGKKVKYNGSKIAVQY</sequence>
<comment type="caution">
    <text evidence="5">The sequence shown here is derived from an EMBL/GenBank/DDBJ whole genome shotgun (WGS) entry which is preliminary data.</text>
</comment>